<dbReference type="PROSITE" id="PS50005">
    <property type="entry name" value="TPR"/>
    <property type="match status" value="1"/>
</dbReference>
<dbReference type="PANTHER" id="PTHR46082">
    <property type="entry name" value="ATP/GTP-BINDING PROTEIN-RELATED"/>
    <property type="match status" value="1"/>
</dbReference>
<dbReference type="AlphaFoldDB" id="A0A8H3EK20"/>
<dbReference type="EMBL" id="CAJPDR010000011">
    <property type="protein sequence ID" value="CAF9905462.1"/>
    <property type="molecule type" value="Genomic_DNA"/>
</dbReference>
<evidence type="ECO:0000313" key="2">
    <source>
        <dbReference type="EMBL" id="CAF9905462.1"/>
    </source>
</evidence>
<sequence length="993" mass="111400">MLPGIVPSARIYTFSWNARYYADASVSRLENVAEVLLSTLQSQRDKDNTHSRPLILVASCFGGLVVTKALETANIYSSEYRKLVVANTGVVFLGSPLQGTKAGKAAQWQAMLGGILNKDPSQTLLQDLDGTTRALRETSERFVRMVTTPPMQTMTMCFWESHKTKVLKAVLPAMTLALSGSIKMIIVEEDSACLFGRPKQILDAPHSMMNKFSGPDDANFGLVRNAVKKMVEKAKEIAVSQREAFHLHSEHFMVSRRPNPLFTGRVEELGKLKQVLCPSLSTAGHAAVPKIYVIHGMGGAGKSEVALKFAFENRLEFWGIFWIDARSKSSITSGFVNLARMCGHNDESLEGAIMWLQNTSHSWLLILDNADNKDLDLARFLPAGRYGSILITTRLIECGKHQTVGKDAYESLNQGTAIELLLKACGIDSSSRSAEEDNARAVAELLGYHALAIIQAGAAISEGYCNLGEYKDFFLDQRQTLLECFPGQAGSEYGGVYATFEVTVTYLEARDDQIAKDALQLLNFYAFMHFTEFPEAAFEEAWKNSSDEDVVSSSLWPDGSENIQNLAPWHVSHLPTFMRQNPHNIDLNKVCLRQARSLLASFSLVTFDSARGSTRMHPVSHFWSRDRLHKPEESMNAGLNGLSVLSLSIKYPYDVDINAMATQLQPHIESIAHSLKEWGHHKRSFYFQQSVFRLGYVMYHSSLDSALFEMLQMIPIQTDEAWIRTDNGQRIQLLHGRYMLDSGDTNKAITLLEQLNEARLQTLAPDDSNVLFSQHNLAIAYLMIGDVAKAIKLLERIVQTRNETLGSEHPDLLASQYELAKAYLRIDETIKAIALLESVMEIRTKTLRPEHSNLLTSQHELAHAYLKIDETVKAIALLKEVVEIRTRTLRPEHSNLLTSQHELARAYLRIGEAAKAIALFEEVVEIQARTLRADHPNRVRFIYLLAQCHYYARKYERALQLAKSIETVAQNRPGDEIANWNANLIGYILEEMD</sequence>
<reference evidence="2" key="1">
    <citation type="submission" date="2021-03" db="EMBL/GenBank/DDBJ databases">
        <authorList>
            <person name="Tagirdzhanova G."/>
        </authorList>
    </citation>
    <scope>NUCLEOTIDE SEQUENCE</scope>
</reference>
<organism evidence="2 3">
    <name type="scientific">Alectoria fallacina</name>
    <dbReference type="NCBI Taxonomy" id="1903189"/>
    <lineage>
        <taxon>Eukaryota</taxon>
        <taxon>Fungi</taxon>
        <taxon>Dikarya</taxon>
        <taxon>Ascomycota</taxon>
        <taxon>Pezizomycotina</taxon>
        <taxon>Lecanoromycetes</taxon>
        <taxon>OSLEUM clade</taxon>
        <taxon>Lecanoromycetidae</taxon>
        <taxon>Lecanorales</taxon>
        <taxon>Lecanorineae</taxon>
        <taxon>Parmeliaceae</taxon>
        <taxon>Alectoria</taxon>
    </lineage>
</organism>
<dbReference type="Gene3D" id="1.25.40.10">
    <property type="entry name" value="Tetratricopeptide repeat domain"/>
    <property type="match status" value="1"/>
</dbReference>
<dbReference type="InterPro" id="IPR053137">
    <property type="entry name" value="NLR-like"/>
</dbReference>
<gene>
    <name evidence="2" type="ORF">ALECFALPRED_000627</name>
</gene>
<dbReference type="Proteomes" id="UP000664203">
    <property type="component" value="Unassembled WGS sequence"/>
</dbReference>
<accession>A0A8H3EK20</accession>
<evidence type="ECO:0000313" key="3">
    <source>
        <dbReference type="Proteomes" id="UP000664203"/>
    </source>
</evidence>
<dbReference type="SUPFAM" id="SSF48452">
    <property type="entry name" value="TPR-like"/>
    <property type="match status" value="1"/>
</dbReference>
<keyword evidence="3" id="KW-1185">Reference proteome</keyword>
<dbReference type="InterPro" id="IPR019734">
    <property type="entry name" value="TPR_rpt"/>
</dbReference>
<dbReference type="OrthoDB" id="1658288at2759"/>
<dbReference type="SUPFAM" id="SSF52540">
    <property type="entry name" value="P-loop containing nucleoside triphosphate hydrolases"/>
    <property type="match status" value="1"/>
</dbReference>
<dbReference type="Gene3D" id="3.40.50.300">
    <property type="entry name" value="P-loop containing nucleotide triphosphate hydrolases"/>
    <property type="match status" value="1"/>
</dbReference>
<dbReference type="Pfam" id="PF13424">
    <property type="entry name" value="TPR_12"/>
    <property type="match status" value="2"/>
</dbReference>
<proteinExistence type="predicted"/>
<dbReference type="InterPro" id="IPR011990">
    <property type="entry name" value="TPR-like_helical_dom_sf"/>
</dbReference>
<protein>
    <submittedName>
        <fullName evidence="2">Uncharacterized protein</fullName>
    </submittedName>
</protein>
<dbReference type="SMART" id="SM00028">
    <property type="entry name" value="TPR"/>
    <property type="match status" value="5"/>
</dbReference>
<keyword evidence="1" id="KW-0802">TPR repeat</keyword>
<dbReference type="PANTHER" id="PTHR46082:SF6">
    <property type="entry name" value="AAA+ ATPASE DOMAIN-CONTAINING PROTEIN-RELATED"/>
    <property type="match status" value="1"/>
</dbReference>
<dbReference type="InterPro" id="IPR027417">
    <property type="entry name" value="P-loop_NTPase"/>
</dbReference>
<evidence type="ECO:0000256" key="1">
    <source>
        <dbReference type="PROSITE-ProRule" id="PRU00339"/>
    </source>
</evidence>
<name>A0A8H3EK20_9LECA</name>
<feature type="repeat" description="TPR" evidence="1">
    <location>
        <begin position="897"/>
        <end position="930"/>
    </location>
</feature>
<comment type="caution">
    <text evidence="2">The sequence shown here is derived from an EMBL/GenBank/DDBJ whole genome shotgun (WGS) entry which is preliminary data.</text>
</comment>